<dbReference type="SUPFAM" id="SSF53850">
    <property type="entry name" value="Periplasmic binding protein-like II"/>
    <property type="match status" value="1"/>
</dbReference>
<evidence type="ECO:0000259" key="5">
    <source>
        <dbReference type="PROSITE" id="PS50931"/>
    </source>
</evidence>
<feature type="domain" description="HTH lysR-type" evidence="5">
    <location>
        <begin position="5"/>
        <end position="62"/>
    </location>
</feature>
<keyword evidence="4" id="KW-0804">Transcription</keyword>
<accession>A0ABT2YF30</accession>
<comment type="similarity">
    <text evidence="1">Belongs to the LysR transcriptional regulatory family.</text>
</comment>
<dbReference type="PROSITE" id="PS50931">
    <property type="entry name" value="HTH_LYSR"/>
    <property type="match status" value="1"/>
</dbReference>
<dbReference type="Gene3D" id="1.10.10.10">
    <property type="entry name" value="Winged helix-like DNA-binding domain superfamily/Winged helix DNA-binding domain"/>
    <property type="match status" value="1"/>
</dbReference>
<dbReference type="Pfam" id="PF03466">
    <property type="entry name" value="LysR_substrate"/>
    <property type="match status" value="1"/>
</dbReference>
<keyword evidence="7" id="KW-1185">Reference proteome</keyword>
<dbReference type="InterPro" id="IPR036388">
    <property type="entry name" value="WH-like_DNA-bd_sf"/>
</dbReference>
<sequence length="297" mass="32200">MSLHERLADMAVYARVVESGGFSAAALTLGQSKAAVSKAVSRLEAHLGTRLLNRSTRKLTPTEAGRAFHGYCRQIVAQAEEAEQHIGQLRDVPRGLLKITSPLSLGVGRIAPMLPEFLAQHPEIRVSLVVDDRNLDLIGEGFDLALRIGLPPDSSLVARKLADLKNLLVASPDYVAKHGAPRRPTDLLRHNCLNFSERADSGQWDLIGPEGSESVQTQGQLMLNTSLGLRETALAGIGVAHLPDYLAAEGLADGRLVRLMPDYQCPTRPLYAVYPHRQHLAAKVKAAIAFFQQAFAA</sequence>
<keyword evidence="3" id="KW-0238">DNA-binding</keyword>
<gene>
    <name evidence="6" type="ORF">LNV07_11230</name>
</gene>
<dbReference type="Gene3D" id="3.40.190.290">
    <property type="match status" value="1"/>
</dbReference>
<comment type="caution">
    <text evidence="6">The sequence shown here is derived from an EMBL/GenBank/DDBJ whole genome shotgun (WGS) entry which is preliminary data.</text>
</comment>
<keyword evidence="2" id="KW-0805">Transcription regulation</keyword>
<dbReference type="RefSeq" id="WP_263571248.1">
    <property type="nucleotide sequence ID" value="NZ_JAJIRN010000004.1"/>
</dbReference>
<evidence type="ECO:0000256" key="3">
    <source>
        <dbReference type="ARBA" id="ARBA00023125"/>
    </source>
</evidence>
<dbReference type="InterPro" id="IPR005119">
    <property type="entry name" value="LysR_subst-bd"/>
</dbReference>
<evidence type="ECO:0000256" key="4">
    <source>
        <dbReference type="ARBA" id="ARBA00023163"/>
    </source>
</evidence>
<name>A0ABT2YF30_9BURK</name>
<dbReference type="CDD" id="cd08422">
    <property type="entry name" value="PBP2_CrgA_like"/>
    <property type="match status" value="1"/>
</dbReference>
<protein>
    <submittedName>
        <fullName evidence="6">LysR family transcriptional regulator</fullName>
    </submittedName>
</protein>
<dbReference type="InterPro" id="IPR036390">
    <property type="entry name" value="WH_DNA-bd_sf"/>
</dbReference>
<dbReference type="SUPFAM" id="SSF46785">
    <property type="entry name" value="Winged helix' DNA-binding domain"/>
    <property type="match status" value="1"/>
</dbReference>
<reference evidence="6 7" key="1">
    <citation type="submission" date="2021-11" db="EMBL/GenBank/DDBJ databases">
        <authorList>
            <person name="Liang Q."/>
            <person name="Mou H."/>
            <person name="Liu Z."/>
        </authorList>
    </citation>
    <scope>NUCLEOTIDE SEQUENCE [LARGE SCALE GENOMIC DNA]</scope>
    <source>
        <strain evidence="6 7">CHU3</strain>
    </source>
</reference>
<dbReference type="PANTHER" id="PTHR30537">
    <property type="entry name" value="HTH-TYPE TRANSCRIPTIONAL REGULATOR"/>
    <property type="match status" value="1"/>
</dbReference>
<organism evidence="6 7">
    <name type="scientific">Roseateles oligotrophus</name>
    <dbReference type="NCBI Taxonomy" id="1769250"/>
    <lineage>
        <taxon>Bacteria</taxon>
        <taxon>Pseudomonadati</taxon>
        <taxon>Pseudomonadota</taxon>
        <taxon>Betaproteobacteria</taxon>
        <taxon>Burkholderiales</taxon>
        <taxon>Sphaerotilaceae</taxon>
        <taxon>Roseateles</taxon>
    </lineage>
</organism>
<dbReference type="PANTHER" id="PTHR30537:SF5">
    <property type="entry name" value="HTH-TYPE TRANSCRIPTIONAL ACTIVATOR TTDR-RELATED"/>
    <property type="match status" value="1"/>
</dbReference>
<dbReference type="InterPro" id="IPR000847">
    <property type="entry name" value="LysR_HTH_N"/>
</dbReference>
<dbReference type="InterPro" id="IPR058163">
    <property type="entry name" value="LysR-type_TF_proteobact-type"/>
</dbReference>
<proteinExistence type="inferred from homology"/>
<evidence type="ECO:0000313" key="7">
    <source>
        <dbReference type="Proteomes" id="UP001209701"/>
    </source>
</evidence>
<dbReference type="Proteomes" id="UP001209701">
    <property type="component" value="Unassembled WGS sequence"/>
</dbReference>
<evidence type="ECO:0000256" key="1">
    <source>
        <dbReference type="ARBA" id="ARBA00009437"/>
    </source>
</evidence>
<dbReference type="Pfam" id="PF00126">
    <property type="entry name" value="HTH_1"/>
    <property type="match status" value="1"/>
</dbReference>
<dbReference type="EMBL" id="JAJIRN010000004">
    <property type="protein sequence ID" value="MCV2368662.1"/>
    <property type="molecule type" value="Genomic_DNA"/>
</dbReference>
<evidence type="ECO:0000256" key="2">
    <source>
        <dbReference type="ARBA" id="ARBA00023015"/>
    </source>
</evidence>
<evidence type="ECO:0000313" key="6">
    <source>
        <dbReference type="EMBL" id="MCV2368662.1"/>
    </source>
</evidence>